<dbReference type="EMBL" id="JAGPXD010000002">
    <property type="protein sequence ID" value="KAH7369209.1"/>
    <property type="molecule type" value="Genomic_DNA"/>
</dbReference>
<dbReference type="AlphaFoldDB" id="A0A8K0X823"/>
<dbReference type="Pfam" id="PF04117">
    <property type="entry name" value="Mpv17_PMP22"/>
    <property type="match status" value="1"/>
</dbReference>
<comment type="subcellular location">
    <subcellularLocation>
        <location evidence="1">Membrane</location>
        <topology evidence="1">Multi-pass membrane protein</topology>
    </subcellularLocation>
</comment>
<dbReference type="GO" id="GO:0016020">
    <property type="term" value="C:membrane"/>
    <property type="evidence" value="ECO:0007669"/>
    <property type="project" value="UniProtKB-SubCell"/>
</dbReference>
<name>A0A8K0X823_9PEZI</name>
<evidence type="ECO:0000256" key="7">
    <source>
        <dbReference type="SAM" id="MobiDB-lite"/>
    </source>
</evidence>
<evidence type="ECO:0000256" key="3">
    <source>
        <dbReference type="ARBA" id="ARBA00022692"/>
    </source>
</evidence>
<comment type="caution">
    <text evidence="8">The sequence shown here is derived from an EMBL/GenBank/DDBJ whole genome shotgun (WGS) entry which is preliminary data.</text>
</comment>
<protein>
    <submittedName>
        <fullName evidence="8">Mpv17/PMP22 family protein</fullName>
    </submittedName>
</protein>
<accession>A0A8K0X823</accession>
<evidence type="ECO:0000256" key="2">
    <source>
        <dbReference type="ARBA" id="ARBA00006824"/>
    </source>
</evidence>
<dbReference type="PANTHER" id="PTHR11266">
    <property type="entry name" value="PEROXISOMAL MEMBRANE PROTEIN 2, PXMP2 MPV17"/>
    <property type="match status" value="1"/>
</dbReference>
<keyword evidence="5" id="KW-0472">Membrane</keyword>
<reference evidence="8" key="1">
    <citation type="journal article" date="2021" name="Nat. Commun.">
        <title>Genetic determinants of endophytism in the Arabidopsis root mycobiome.</title>
        <authorList>
            <person name="Mesny F."/>
            <person name="Miyauchi S."/>
            <person name="Thiergart T."/>
            <person name="Pickel B."/>
            <person name="Atanasova L."/>
            <person name="Karlsson M."/>
            <person name="Huettel B."/>
            <person name="Barry K.W."/>
            <person name="Haridas S."/>
            <person name="Chen C."/>
            <person name="Bauer D."/>
            <person name="Andreopoulos W."/>
            <person name="Pangilinan J."/>
            <person name="LaButti K."/>
            <person name="Riley R."/>
            <person name="Lipzen A."/>
            <person name="Clum A."/>
            <person name="Drula E."/>
            <person name="Henrissat B."/>
            <person name="Kohler A."/>
            <person name="Grigoriev I.V."/>
            <person name="Martin F.M."/>
            <person name="Hacquard S."/>
        </authorList>
    </citation>
    <scope>NUCLEOTIDE SEQUENCE</scope>
    <source>
        <strain evidence="8">MPI-CAGE-AT-0016</strain>
    </source>
</reference>
<dbReference type="InterPro" id="IPR007248">
    <property type="entry name" value="Mpv17_PMP22"/>
</dbReference>
<evidence type="ECO:0000256" key="5">
    <source>
        <dbReference type="ARBA" id="ARBA00023136"/>
    </source>
</evidence>
<organism evidence="8 9">
    <name type="scientific">Plectosphaerella cucumerina</name>
    <dbReference type="NCBI Taxonomy" id="40658"/>
    <lineage>
        <taxon>Eukaryota</taxon>
        <taxon>Fungi</taxon>
        <taxon>Dikarya</taxon>
        <taxon>Ascomycota</taxon>
        <taxon>Pezizomycotina</taxon>
        <taxon>Sordariomycetes</taxon>
        <taxon>Hypocreomycetidae</taxon>
        <taxon>Glomerellales</taxon>
        <taxon>Plectosphaerellaceae</taxon>
        <taxon>Plectosphaerella</taxon>
    </lineage>
</organism>
<sequence>MVTTTILSRTLLRRQAPWLRAKNHRRPQSTKPPSSDGITPKTSTSTEHEIPMPNTVPSLPIWQRLGPLTRAAEGYARAQRKRPYWTQFASALVIYFCADMSAQRMGGRDYSPARTARSLVIGGLSAIPSYRWFVFLSQNFNYAGSRALSLAVKIAVNQACFTPLFNSYFFGMQVLLAGEGLAAAAERIRRAVPTSIVNSCKLWPAVTAFSFTFIPMEYRSVFAGVIAVGWQTYLSFLNRQAEEAEARALVAAPVAAALPQAERGGLGMKMEA</sequence>
<evidence type="ECO:0000256" key="1">
    <source>
        <dbReference type="ARBA" id="ARBA00004141"/>
    </source>
</evidence>
<dbReference type="GO" id="GO:0005739">
    <property type="term" value="C:mitochondrion"/>
    <property type="evidence" value="ECO:0007669"/>
    <property type="project" value="TreeGrafter"/>
</dbReference>
<keyword evidence="3" id="KW-0812">Transmembrane</keyword>
<comment type="similarity">
    <text evidence="2 6">Belongs to the peroxisomal membrane protein PXMP2/4 family.</text>
</comment>
<evidence type="ECO:0000313" key="9">
    <source>
        <dbReference type="Proteomes" id="UP000813385"/>
    </source>
</evidence>
<dbReference type="OrthoDB" id="430207at2759"/>
<gene>
    <name evidence="8" type="ORF">B0T11DRAFT_278425</name>
</gene>
<proteinExistence type="inferred from homology"/>
<feature type="region of interest" description="Disordered" evidence="7">
    <location>
        <begin position="17"/>
        <end position="53"/>
    </location>
</feature>
<keyword evidence="9" id="KW-1185">Reference proteome</keyword>
<dbReference type="Proteomes" id="UP000813385">
    <property type="component" value="Unassembled WGS sequence"/>
</dbReference>
<keyword evidence="4" id="KW-1133">Transmembrane helix</keyword>
<dbReference type="PANTHER" id="PTHR11266:SF113">
    <property type="entry name" value="MEMBRANE PROTEIN, MPV17_PMP22 FAMILY, PUTATIVE (AFU_ORTHOLOGUE AFUA_1G13840)-RELATED"/>
    <property type="match status" value="1"/>
</dbReference>
<evidence type="ECO:0000256" key="4">
    <source>
        <dbReference type="ARBA" id="ARBA00022989"/>
    </source>
</evidence>
<evidence type="ECO:0000313" key="8">
    <source>
        <dbReference type="EMBL" id="KAH7369209.1"/>
    </source>
</evidence>
<feature type="compositionally biased region" description="Polar residues" evidence="7">
    <location>
        <begin position="29"/>
        <end position="45"/>
    </location>
</feature>
<evidence type="ECO:0000256" key="6">
    <source>
        <dbReference type="RuleBase" id="RU363053"/>
    </source>
</evidence>